<sequence>MFAVPSVGMTFYGSRVCRPQCLDLLLRVPSESSPVLNLLLRLPCEISQVFRPSFTT</sequence>
<accession>J9FF89</accession>
<dbReference type="AlphaFoldDB" id="J9FF89"/>
<proteinExistence type="predicted"/>
<protein>
    <submittedName>
        <fullName evidence="1">Uncharacterized protein</fullName>
    </submittedName>
</protein>
<comment type="caution">
    <text evidence="1">The sequence shown here is derived from an EMBL/GenBank/DDBJ whole genome shotgun (WGS) entry which is preliminary data.</text>
</comment>
<reference evidence="1" key="1">
    <citation type="journal article" date="2012" name="PLoS ONE">
        <title>Gene sets for utilization of primary and secondary nutrition supplies in the distal gut of endangered iberian lynx.</title>
        <authorList>
            <person name="Alcaide M."/>
            <person name="Messina E."/>
            <person name="Richter M."/>
            <person name="Bargiela R."/>
            <person name="Peplies J."/>
            <person name="Huws S.A."/>
            <person name="Newbold C.J."/>
            <person name="Golyshin P.N."/>
            <person name="Simon M.A."/>
            <person name="Lopez G."/>
            <person name="Yakimov M.M."/>
            <person name="Ferrer M."/>
        </authorList>
    </citation>
    <scope>NUCLEOTIDE SEQUENCE</scope>
</reference>
<organism evidence="1">
    <name type="scientific">gut metagenome</name>
    <dbReference type="NCBI Taxonomy" id="749906"/>
    <lineage>
        <taxon>unclassified sequences</taxon>
        <taxon>metagenomes</taxon>
        <taxon>organismal metagenomes</taxon>
    </lineage>
</organism>
<gene>
    <name evidence="1" type="ORF">EVA_18348</name>
</gene>
<dbReference type="EMBL" id="AMCI01006909">
    <property type="protein sequence ID" value="EJW93546.1"/>
    <property type="molecule type" value="Genomic_DNA"/>
</dbReference>
<evidence type="ECO:0000313" key="1">
    <source>
        <dbReference type="EMBL" id="EJW93546.1"/>
    </source>
</evidence>
<name>J9FF89_9ZZZZ</name>